<dbReference type="PROSITE" id="PS50923">
    <property type="entry name" value="SUSHI"/>
    <property type="match status" value="1"/>
</dbReference>
<reference evidence="26" key="1">
    <citation type="submission" date="2023-08" db="EMBL/GenBank/DDBJ databases">
        <title>Pelteobagrus vachellii genome.</title>
        <authorList>
            <person name="Liu H."/>
        </authorList>
    </citation>
    <scope>NUCLEOTIDE SEQUENCE</scope>
    <source>
        <strain evidence="26">PRFRI_2022a</strain>
        <tissue evidence="26">Muscle</tissue>
    </source>
</reference>
<keyword evidence="14" id="KW-1015">Disulfide bond</keyword>
<dbReference type="InterPro" id="IPR000436">
    <property type="entry name" value="Sushi_SCR_CCP_dom"/>
</dbReference>
<protein>
    <recommendedName>
        <fullName evidence="3">complement subcomponent C1r</fullName>
        <ecNumber evidence="3">3.4.21.41</ecNumber>
    </recommendedName>
</protein>
<dbReference type="CDD" id="cd00041">
    <property type="entry name" value="CUB"/>
    <property type="match status" value="1"/>
</dbReference>
<dbReference type="PANTHER" id="PTHR24255:SF25">
    <property type="entry name" value="COMPLEMENT C1R SUBCOMPONENT"/>
    <property type="match status" value="1"/>
</dbReference>
<dbReference type="InterPro" id="IPR001254">
    <property type="entry name" value="Trypsin_dom"/>
</dbReference>
<dbReference type="PROSITE" id="PS01187">
    <property type="entry name" value="EGF_CA"/>
    <property type="match status" value="1"/>
</dbReference>
<dbReference type="FunFam" id="2.10.70.10:FF:000016">
    <property type="entry name" value="Mannan-binding lectin serine protease 1"/>
    <property type="match status" value="1"/>
</dbReference>
<evidence type="ECO:0000256" key="11">
    <source>
        <dbReference type="ARBA" id="ARBA00022801"/>
    </source>
</evidence>
<comment type="caution">
    <text evidence="26">The sequence shown here is derived from an EMBL/GenBank/DDBJ whole genome shotgun (WGS) entry which is preliminary data.</text>
</comment>
<evidence type="ECO:0000256" key="1">
    <source>
        <dbReference type="ARBA" id="ARBA00001057"/>
    </source>
</evidence>
<keyword evidence="10" id="KW-0677">Repeat</keyword>
<evidence type="ECO:0000256" key="15">
    <source>
        <dbReference type="ARBA" id="ARBA00023180"/>
    </source>
</evidence>
<evidence type="ECO:0000256" key="9">
    <source>
        <dbReference type="ARBA" id="ARBA00022729"/>
    </source>
</evidence>
<keyword evidence="27" id="KW-1185">Reference proteome</keyword>
<keyword evidence="15" id="KW-0325">Glycoprotein</keyword>
<dbReference type="GO" id="GO:0031638">
    <property type="term" value="P:zymogen activation"/>
    <property type="evidence" value="ECO:0007669"/>
    <property type="project" value="TreeGrafter"/>
</dbReference>
<evidence type="ECO:0000256" key="3">
    <source>
        <dbReference type="ARBA" id="ARBA00011907"/>
    </source>
</evidence>
<sequence length="502" mass="55671">MIILSVCVLLLPLVCSQPQGWLSSPDHPLEYPSNSTKNWTLCASPGFAVSLTLIHLDLENSAECEHDALKIFTGNNLNKTLCGSMSFTEMQSSINPHLHSASGGCLYIYFHSDDSHPQVHTGFNAFYQTQDVDECASKSNPCSHFCYNFIGGFRCSCPHGYLLKHNKVTCEAIKCGNPKTLLNGHVEFVKGSNNEYLSVIEFHCNKPYYTSKGKHYGNYTCSAAQTWKENGNNILPSCHYVCGQQKLMSQYSRIIGGKPAPSGSFPWQVYLYINTNHPYRGGAFIIGETWLMTAAHNLVRDHLKGPIKKEKVQAYAGHNNLNEMDKYITLNISSIHIHENYTTEFDNDIALIKLKSPISFSENIRPVCLPPKPAEWKKYTGLVSGYGLIETGGGKAADELMYVDVPSVDQHTCRASFEKERSIYNHIPHVTDNMFCAGLSGGGKDSCFGDSGSAFVVRKKDVYCAVGIVSWGLNACGSQGTYGVYTKVSQYLDWINKTMSEN</sequence>
<keyword evidence="13" id="KW-0391">Immunity</keyword>
<accession>A0AA88NFB9</accession>
<dbReference type="GO" id="GO:0009986">
    <property type="term" value="C:cell surface"/>
    <property type="evidence" value="ECO:0007669"/>
    <property type="project" value="UniProtKB-SubCell"/>
</dbReference>
<dbReference type="Pfam" id="PF00089">
    <property type="entry name" value="Trypsin"/>
    <property type="match status" value="1"/>
</dbReference>
<dbReference type="InterPro" id="IPR018097">
    <property type="entry name" value="EGF_Ca-bd_CS"/>
</dbReference>
<dbReference type="InterPro" id="IPR001881">
    <property type="entry name" value="EGF-like_Ca-bd_dom"/>
</dbReference>
<dbReference type="Proteomes" id="UP001187315">
    <property type="component" value="Unassembled WGS sequence"/>
</dbReference>
<evidence type="ECO:0000256" key="6">
    <source>
        <dbReference type="ARBA" id="ARBA00022659"/>
    </source>
</evidence>
<dbReference type="AlphaFoldDB" id="A0AA88NFB9"/>
<dbReference type="PROSITE" id="PS00135">
    <property type="entry name" value="TRYPSIN_SER"/>
    <property type="match status" value="1"/>
</dbReference>
<keyword evidence="9 21" id="KW-0732">Signal</keyword>
<keyword evidence="4 19" id="KW-0245">EGF-like domain</keyword>
<evidence type="ECO:0000256" key="16">
    <source>
        <dbReference type="ARBA" id="ARBA00024195"/>
    </source>
</evidence>
<keyword evidence="11" id="KW-0378">Hydrolase</keyword>
<organism evidence="26 27">
    <name type="scientific">Tachysurus vachellii</name>
    <name type="common">Darkbarbel catfish</name>
    <name type="synonym">Pelteobagrus vachellii</name>
    <dbReference type="NCBI Taxonomy" id="175792"/>
    <lineage>
        <taxon>Eukaryota</taxon>
        <taxon>Metazoa</taxon>
        <taxon>Chordata</taxon>
        <taxon>Craniata</taxon>
        <taxon>Vertebrata</taxon>
        <taxon>Euteleostomi</taxon>
        <taxon>Actinopterygii</taxon>
        <taxon>Neopterygii</taxon>
        <taxon>Teleostei</taxon>
        <taxon>Ostariophysi</taxon>
        <taxon>Siluriformes</taxon>
        <taxon>Bagridae</taxon>
        <taxon>Tachysurus</taxon>
    </lineage>
</organism>
<keyword evidence="8" id="KW-0479">Metal-binding</keyword>
<evidence type="ECO:0000256" key="21">
    <source>
        <dbReference type="SAM" id="SignalP"/>
    </source>
</evidence>
<evidence type="ECO:0000259" key="23">
    <source>
        <dbReference type="PROSITE" id="PS50026"/>
    </source>
</evidence>
<dbReference type="PROSITE" id="PS01186">
    <property type="entry name" value="EGF_2"/>
    <property type="match status" value="1"/>
</dbReference>
<dbReference type="FunFam" id="2.10.25.10:FF:000059">
    <property type="entry name" value="Mannan-binding lectin serine protease 1"/>
    <property type="match status" value="1"/>
</dbReference>
<evidence type="ECO:0000256" key="4">
    <source>
        <dbReference type="ARBA" id="ARBA00022536"/>
    </source>
</evidence>
<feature type="domain" description="CUB" evidence="22">
    <location>
        <begin position="7"/>
        <end position="130"/>
    </location>
</feature>
<dbReference type="PRINTS" id="PR00722">
    <property type="entry name" value="CHYMOTRYPSIN"/>
</dbReference>
<dbReference type="InterPro" id="IPR000859">
    <property type="entry name" value="CUB_dom"/>
</dbReference>
<dbReference type="PANTHER" id="PTHR24255">
    <property type="entry name" value="COMPLEMENT COMPONENT 1, S SUBCOMPONENT-RELATED"/>
    <property type="match status" value="1"/>
</dbReference>
<feature type="domain" description="EGF-like" evidence="23">
    <location>
        <begin position="131"/>
        <end position="171"/>
    </location>
</feature>
<dbReference type="Gene3D" id="2.60.120.290">
    <property type="entry name" value="Spermadhesin, CUB domain"/>
    <property type="match status" value="1"/>
</dbReference>
<dbReference type="GO" id="GO:0004252">
    <property type="term" value="F:serine-type endopeptidase activity"/>
    <property type="evidence" value="ECO:0007669"/>
    <property type="project" value="UniProtKB-EC"/>
</dbReference>
<keyword evidence="5" id="KW-0597">Phosphoprotein</keyword>
<dbReference type="PROSITE" id="PS00010">
    <property type="entry name" value="ASX_HYDROXYL"/>
    <property type="match status" value="1"/>
</dbReference>
<comment type="caution">
    <text evidence="19">Lacks conserved residue(s) required for the propagation of feature annotation.</text>
</comment>
<dbReference type="Gene3D" id="2.10.70.10">
    <property type="entry name" value="Complement Module, domain 1"/>
    <property type="match status" value="1"/>
</dbReference>
<dbReference type="InterPro" id="IPR009003">
    <property type="entry name" value="Peptidase_S1_PA"/>
</dbReference>
<dbReference type="CDD" id="cd00033">
    <property type="entry name" value="CCP"/>
    <property type="match status" value="1"/>
</dbReference>
<feature type="chain" id="PRO_5041650990" description="complement subcomponent C1r" evidence="21">
    <location>
        <begin position="17"/>
        <end position="502"/>
    </location>
</feature>
<feature type="domain" description="Peptidase S1" evidence="24">
    <location>
        <begin position="254"/>
        <end position="500"/>
    </location>
</feature>
<dbReference type="InterPro" id="IPR035914">
    <property type="entry name" value="Sperma_CUB_dom_sf"/>
</dbReference>
<dbReference type="GO" id="GO:0006958">
    <property type="term" value="P:complement activation, classical pathway"/>
    <property type="evidence" value="ECO:0007669"/>
    <property type="project" value="UniProtKB-KW"/>
</dbReference>
<evidence type="ECO:0000313" key="27">
    <source>
        <dbReference type="Proteomes" id="UP001187315"/>
    </source>
</evidence>
<dbReference type="EMBL" id="JAVHJS010000006">
    <property type="protein sequence ID" value="KAK2854849.1"/>
    <property type="molecule type" value="Genomic_DNA"/>
</dbReference>
<dbReference type="InterPro" id="IPR033116">
    <property type="entry name" value="TRYPSIN_SER"/>
</dbReference>
<dbReference type="SUPFAM" id="SSF57196">
    <property type="entry name" value="EGF/Laminin"/>
    <property type="match status" value="1"/>
</dbReference>
<dbReference type="PROSITE" id="PS01180">
    <property type="entry name" value="CUB"/>
    <property type="match status" value="1"/>
</dbReference>
<dbReference type="SMART" id="SM00020">
    <property type="entry name" value="Tryp_SPc"/>
    <property type="match status" value="1"/>
</dbReference>
<dbReference type="InterPro" id="IPR043504">
    <property type="entry name" value="Peptidase_S1_PA_chymotrypsin"/>
</dbReference>
<evidence type="ECO:0000256" key="5">
    <source>
        <dbReference type="ARBA" id="ARBA00022553"/>
    </source>
</evidence>
<dbReference type="Pfam" id="PF07645">
    <property type="entry name" value="EGF_CA"/>
    <property type="match status" value="1"/>
</dbReference>
<dbReference type="InterPro" id="IPR000152">
    <property type="entry name" value="EGF-type_Asp/Asn_hydroxyl_site"/>
</dbReference>
<dbReference type="SUPFAM" id="SSF49854">
    <property type="entry name" value="Spermadhesin, CUB domain"/>
    <property type="match status" value="1"/>
</dbReference>
<dbReference type="Gene3D" id="2.10.25.10">
    <property type="entry name" value="Laminin"/>
    <property type="match status" value="1"/>
</dbReference>
<dbReference type="SMART" id="SM00032">
    <property type="entry name" value="CCP"/>
    <property type="match status" value="1"/>
</dbReference>
<dbReference type="InterPro" id="IPR049883">
    <property type="entry name" value="NOTCH1_EGF-like"/>
</dbReference>
<keyword evidence="13" id="KW-0399">Innate immunity</keyword>
<gene>
    <name evidence="26" type="ORF">Q7C36_006718</name>
</gene>
<dbReference type="InterPro" id="IPR001314">
    <property type="entry name" value="Peptidase_S1A"/>
</dbReference>
<dbReference type="Pfam" id="PF00431">
    <property type="entry name" value="CUB"/>
    <property type="match status" value="1"/>
</dbReference>
<keyword evidence="7" id="KW-0645">Protease</keyword>
<evidence type="ECO:0000256" key="2">
    <source>
        <dbReference type="ARBA" id="ARBA00004241"/>
    </source>
</evidence>
<evidence type="ECO:0000313" key="26">
    <source>
        <dbReference type="EMBL" id="KAK2854849.1"/>
    </source>
</evidence>
<dbReference type="Gene3D" id="2.40.10.10">
    <property type="entry name" value="Trypsin-like serine proteases"/>
    <property type="match status" value="1"/>
</dbReference>
<evidence type="ECO:0000256" key="10">
    <source>
        <dbReference type="ARBA" id="ARBA00022737"/>
    </source>
</evidence>
<proteinExistence type="inferred from homology"/>
<dbReference type="CDD" id="cd00054">
    <property type="entry name" value="EGF_CA"/>
    <property type="match status" value="1"/>
</dbReference>
<comment type="function">
    <text evidence="17">Serine protease component of the complement C1 complex, a multiprotein complex that initiates the classical pathway of the complement system, a cascade of proteins that leads to phagocytosis and breakdown of pathogens and signaling that strengthens the adaptive immune system. C1R catalyzes the first enzymatic step in the classical complement pathway: it is activated by the C1Q subcomplex of the C1 complex, which associates with IgG or IgM immunoglobulins complexed with antigens to form antigen-antibody complexes on the surface of pathogens. Immunoglobulin-binding promotes the autocatalytic cleavage and activation of C1R. Activated C1R then cleaves and activates C1S, the second protease of the classical complement pathway. It is unclear if C1R activates C1S within single, strained C1 complexes or between neighboring C1 complexes on surfaces.</text>
</comment>
<evidence type="ECO:0000256" key="7">
    <source>
        <dbReference type="ARBA" id="ARBA00022670"/>
    </source>
</evidence>
<dbReference type="PROSITE" id="PS50240">
    <property type="entry name" value="TRYPSIN_DOM"/>
    <property type="match status" value="1"/>
</dbReference>
<dbReference type="FunFam" id="2.40.10.10:FF:000002">
    <property type="entry name" value="Transmembrane protease serine"/>
    <property type="match status" value="1"/>
</dbReference>
<dbReference type="InterPro" id="IPR035976">
    <property type="entry name" value="Sushi/SCR/CCP_sf"/>
</dbReference>
<dbReference type="PROSITE" id="PS50026">
    <property type="entry name" value="EGF_3"/>
    <property type="match status" value="1"/>
</dbReference>
<dbReference type="SMART" id="SM00181">
    <property type="entry name" value="EGF"/>
    <property type="match status" value="1"/>
</dbReference>
<evidence type="ECO:0000256" key="18">
    <source>
        <dbReference type="ARBA" id="ARBA00093536"/>
    </source>
</evidence>
<keyword evidence="13" id="KW-0180">Complement pathway</keyword>
<dbReference type="SUPFAM" id="SSF57535">
    <property type="entry name" value="Complement control module/SCR domain"/>
    <property type="match status" value="1"/>
</dbReference>
<feature type="domain" description="Sushi" evidence="25">
    <location>
        <begin position="173"/>
        <end position="240"/>
    </location>
</feature>
<evidence type="ECO:0000259" key="24">
    <source>
        <dbReference type="PROSITE" id="PS50240"/>
    </source>
</evidence>
<evidence type="ECO:0000256" key="19">
    <source>
        <dbReference type="PROSITE-ProRule" id="PRU00076"/>
    </source>
</evidence>
<keyword evidence="12" id="KW-0720">Serine protease</keyword>
<comment type="catalytic activity">
    <reaction evidence="1">
        <text>Selective cleavage of Lys(or Arg)-|-Ile bond in complement subcomponent C1s to form the active form of C1s (EC 3.4.21.42).</text>
        <dbReference type="EC" id="3.4.21.41"/>
    </reaction>
</comment>
<dbReference type="SUPFAM" id="SSF50494">
    <property type="entry name" value="Trypsin-like serine proteases"/>
    <property type="match status" value="1"/>
</dbReference>
<dbReference type="EC" id="3.4.21.41" evidence="3"/>
<dbReference type="InterPro" id="IPR000742">
    <property type="entry name" value="EGF"/>
</dbReference>
<evidence type="ECO:0000256" key="14">
    <source>
        <dbReference type="ARBA" id="ARBA00023157"/>
    </source>
</evidence>
<dbReference type="GO" id="GO:0072562">
    <property type="term" value="C:blood microparticle"/>
    <property type="evidence" value="ECO:0007669"/>
    <property type="project" value="TreeGrafter"/>
</dbReference>
<evidence type="ECO:0000256" key="13">
    <source>
        <dbReference type="ARBA" id="ARBA00022875"/>
    </source>
</evidence>
<evidence type="ECO:0000259" key="25">
    <source>
        <dbReference type="PROSITE" id="PS50923"/>
    </source>
</evidence>
<comment type="subunit">
    <text evidence="18">Core component of the complement C1 complex, a calcium-dependent complex composed of 1 molecule of the C1Q subcomplex, 2 molecules of C1R and 2 molecules of C1S. The C1Q subcomplex is composed 18 subunits: 3 chains of C1QA, C1QB, and C1QC trimerize to form 6 collagen-like triple helices connected to six globular ligand-recognition modules. Within the C1 complex, C1R is a dimer of identical chains, each of which is activated by cleavage into two chains, heavy and light, connected by disulfide bonds.</text>
</comment>
<dbReference type="FunFam" id="2.40.10.10:FF:000068">
    <property type="entry name" value="transmembrane protease serine 2"/>
    <property type="match status" value="1"/>
</dbReference>
<comment type="subcellular location">
    <subcellularLocation>
        <location evidence="2">Cell surface</location>
    </subcellularLocation>
</comment>
<evidence type="ECO:0000256" key="17">
    <source>
        <dbReference type="ARBA" id="ARBA00093383"/>
    </source>
</evidence>
<feature type="signal peptide" evidence="21">
    <location>
        <begin position="1"/>
        <end position="16"/>
    </location>
</feature>
<keyword evidence="6 20" id="KW-0768">Sushi</keyword>
<evidence type="ECO:0000259" key="22">
    <source>
        <dbReference type="PROSITE" id="PS01180"/>
    </source>
</evidence>
<evidence type="ECO:0000256" key="20">
    <source>
        <dbReference type="PROSITE-ProRule" id="PRU00302"/>
    </source>
</evidence>
<dbReference type="SMART" id="SM00179">
    <property type="entry name" value="EGF_CA"/>
    <property type="match status" value="1"/>
</dbReference>
<dbReference type="CDD" id="cd00190">
    <property type="entry name" value="Tryp_SPc"/>
    <property type="match status" value="1"/>
</dbReference>
<dbReference type="GO" id="GO:0005509">
    <property type="term" value="F:calcium ion binding"/>
    <property type="evidence" value="ECO:0007669"/>
    <property type="project" value="InterPro"/>
</dbReference>
<name>A0AA88NFB9_TACVA</name>
<evidence type="ECO:0000256" key="12">
    <source>
        <dbReference type="ARBA" id="ARBA00022825"/>
    </source>
</evidence>
<dbReference type="SMART" id="SM00042">
    <property type="entry name" value="CUB"/>
    <property type="match status" value="1"/>
</dbReference>
<comment type="similarity">
    <text evidence="16">Belongs to the peptidase S1 family. CLIP subfamily.</text>
</comment>
<evidence type="ECO:0000256" key="8">
    <source>
        <dbReference type="ARBA" id="ARBA00022723"/>
    </source>
</evidence>